<dbReference type="Pfam" id="PF00686">
    <property type="entry name" value="CBM_20"/>
    <property type="match status" value="1"/>
</dbReference>
<dbReference type="InterPro" id="IPR018490">
    <property type="entry name" value="cNMP-bd_dom_sf"/>
</dbReference>
<dbReference type="CDD" id="cd00038">
    <property type="entry name" value="CAP_ED"/>
    <property type="match status" value="1"/>
</dbReference>
<dbReference type="Gene3D" id="2.60.40.10">
    <property type="entry name" value="Immunoglobulins"/>
    <property type="match status" value="1"/>
</dbReference>
<dbReference type="GO" id="GO:2001070">
    <property type="term" value="F:starch binding"/>
    <property type="evidence" value="ECO:0007669"/>
    <property type="project" value="InterPro"/>
</dbReference>
<dbReference type="InterPro" id="IPR013784">
    <property type="entry name" value="Carb-bd-like_fold"/>
</dbReference>
<feature type="compositionally biased region" description="Polar residues" evidence="2">
    <location>
        <begin position="394"/>
        <end position="413"/>
    </location>
</feature>
<proteinExistence type="predicted"/>
<dbReference type="InterPro" id="IPR002044">
    <property type="entry name" value="CBM20"/>
</dbReference>
<dbReference type="InterPro" id="IPR008979">
    <property type="entry name" value="Galactose-bd-like_sf"/>
</dbReference>
<dbReference type="Pfam" id="PF22633">
    <property type="entry name" value="F5_F8_type_C_2"/>
    <property type="match status" value="1"/>
</dbReference>
<evidence type="ECO:0000256" key="2">
    <source>
        <dbReference type="SAM" id="MobiDB-lite"/>
    </source>
</evidence>
<dbReference type="InterPro" id="IPR017946">
    <property type="entry name" value="PLC-like_Pdiesterase_TIM-brl"/>
</dbReference>
<dbReference type="SMART" id="SM01065">
    <property type="entry name" value="CBM_2"/>
    <property type="match status" value="1"/>
</dbReference>
<organism evidence="6 7">
    <name type="scientific">Peronospora belbahrii</name>
    <dbReference type="NCBI Taxonomy" id="622444"/>
    <lineage>
        <taxon>Eukaryota</taxon>
        <taxon>Sar</taxon>
        <taxon>Stramenopiles</taxon>
        <taxon>Oomycota</taxon>
        <taxon>Peronosporomycetes</taxon>
        <taxon>Peronosporales</taxon>
        <taxon>Peronosporaceae</taxon>
        <taxon>Peronospora</taxon>
    </lineage>
</organism>
<dbReference type="AlphaFoldDB" id="A0AAU9LBC3"/>
<evidence type="ECO:0000259" key="5">
    <source>
        <dbReference type="PROSITE" id="PS51704"/>
    </source>
</evidence>
<dbReference type="SUPFAM" id="SSF49452">
    <property type="entry name" value="Starch-binding domain-like"/>
    <property type="match status" value="1"/>
</dbReference>
<dbReference type="PANTHER" id="PTHR22958:SF1">
    <property type="entry name" value="GLYCEROPHOSPHOCHOLINE PHOSPHODIESTERASE GPCPD1"/>
    <property type="match status" value="1"/>
</dbReference>
<dbReference type="SUPFAM" id="SSF49785">
    <property type="entry name" value="Galactose-binding domain-like"/>
    <property type="match status" value="1"/>
</dbReference>
<dbReference type="CDD" id="cd08572">
    <property type="entry name" value="GDPD_GDE5_like"/>
    <property type="match status" value="1"/>
</dbReference>
<feature type="domain" description="GP-PDE" evidence="5">
    <location>
        <begin position="730"/>
        <end position="1059"/>
    </location>
</feature>
<feature type="region of interest" description="Disordered" evidence="2">
    <location>
        <begin position="389"/>
        <end position="413"/>
    </location>
</feature>
<evidence type="ECO:0000259" key="4">
    <source>
        <dbReference type="PROSITE" id="PS51166"/>
    </source>
</evidence>
<evidence type="ECO:0008006" key="8">
    <source>
        <dbReference type="Google" id="ProtNLM"/>
    </source>
</evidence>
<feature type="domain" description="Cyclic nucleotide-binding" evidence="3">
    <location>
        <begin position="479"/>
        <end position="584"/>
    </location>
</feature>
<dbReference type="InterPro" id="IPR030395">
    <property type="entry name" value="GP_PDE_dom"/>
</dbReference>
<accession>A0AAU9LBC3</accession>
<sequence length="1068" mass="119420">MMEMHLIEVEFTVRLLGNTNEPIVVCLLGNVIKLGTWDVAKAVPLKLLLHEENGSTWHTKIKFKANLHTLEYKYVVKHQETHELISWEGLPGNRTLTIAPGTNVALQAPSSQSSTYATSRAPVPGPRGAELGNNGNTNGYQEWRCCRTKKEANPWWEVDLGQNYTISSVHLWNAMTYHEQAQHPSGRPPRTSKSSTSLPAPPLWIFISKEPLGRGADSFEDAQAKAAADASFVRAIEVEHSFDSRVRSVKFSVGGLRGGDDSSNGDNCPAMVASELPRVEGRYVRLQCAGSSCALQFAELEVVTQDIENGQVVLQQDTLCTKRDDGFYGVSSALEADLREYVESGWLDPAVDVAELRVWIGSFDSGKPAIQWLNGEIEHSRVVIEMRHEKKQTTHGPQGERNTQRQQKSSNSFMTWEPLPVESKSGALLDQESTELRKLLKAHQQKNDTDLSSYLNNDPYVTRSKAALGGSSWVSTLAFVQSLKKPDAEALFCQVVTRNYKKGESILRYAEQKHTVFYIKSGDVELLGPESSMGSNVIGTLGKDCVFNEMGIFGGWSKQPALFKAKDEVVCEMLEFETLLTVLGTNKVASIRNSYARSRHKAMSSLETKEVHYMDSVHAQIFSTKVPSSVVDGSGNYINGLIHRWKFDVYDCQKDATLGKYTKTKLMGSAYLLPSQIGKYGESDQTVPIFSTKMDIVGELTLTYLVLTPFVHPKNNIANVWRSYWRERPPLTIGHRGMGRSHYQVDGHRLALTRENTLASFILAGRSGADFVEFDVQLTKDRVPVVYHDFMVNVGFEDKSAGSFGTKPEMYEIGIHDISFRQLTQSYTTPVQHKGRNSQVLQKRVKKHWARLQGDKQLPSPRRGPLKNDDSIAAEEDHLVEFFPRLEDLLVHVPAEVGLNIEIKYPDTLFHPELCSLRSFAINAYIDRILQCVFDYAGSRRIFFSCFSPSVCVALRAKQTKYPVLFLTCGSMAPSAIDARMTLEFATNFAKMENLQGIVSNSSALIETPELVALVKKRLGTVLITWGDKNTNHEMVQLQKRYAIDGVISDNVIDLIIQDKKLQSLVQT</sequence>
<keyword evidence="1" id="KW-0378">Hydrolase</keyword>
<feature type="region of interest" description="Disordered" evidence="2">
    <location>
        <begin position="107"/>
        <end position="136"/>
    </location>
</feature>
<dbReference type="InterPro" id="IPR057506">
    <property type="entry name" value="C2_GPCPD1"/>
</dbReference>
<dbReference type="FunFam" id="3.20.20.190:FF:000032">
    <property type="entry name" value="Glycerophosphoryl diester phosphodiesterase, putative"/>
    <property type="match status" value="1"/>
</dbReference>
<dbReference type="GO" id="GO:0008081">
    <property type="term" value="F:phosphoric diester hydrolase activity"/>
    <property type="evidence" value="ECO:0007669"/>
    <property type="project" value="InterPro"/>
</dbReference>
<dbReference type="SUPFAM" id="SSF51695">
    <property type="entry name" value="PLC-like phosphodiesterases"/>
    <property type="match status" value="1"/>
</dbReference>
<dbReference type="GO" id="GO:0046475">
    <property type="term" value="P:glycerophospholipid catabolic process"/>
    <property type="evidence" value="ECO:0007669"/>
    <property type="project" value="TreeGrafter"/>
</dbReference>
<name>A0AAU9LBC3_9STRA</name>
<dbReference type="Pfam" id="PF25329">
    <property type="entry name" value="C2_GDE1"/>
    <property type="match status" value="1"/>
</dbReference>
<dbReference type="PROSITE" id="PS50042">
    <property type="entry name" value="CNMP_BINDING_3"/>
    <property type="match status" value="1"/>
</dbReference>
<comment type="caution">
    <text evidence="6">The sequence shown here is derived from an EMBL/GenBank/DDBJ whole genome shotgun (WGS) entry which is preliminary data.</text>
</comment>
<dbReference type="InterPro" id="IPR000595">
    <property type="entry name" value="cNMP-bd_dom"/>
</dbReference>
<evidence type="ECO:0000259" key="3">
    <source>
        <dbReference type="PROSITE" id="PS50042"/>
    </source>
</evidence>
<dbReference type="EMBL" id="CAKKTJ010000331">
    <property type="protein sequence ID" value="CAH0482040.1"/>
    <property type="molecule type" value="Genomic_DNA"/>
</dbReference>
<evidence type="ECO:0000313" key="7">
    <source>
        <dbReference type="Proteomes" id="UP001160483"/>
    </source>
</evidence>
<dbReference type="InterPro" id="IPR013783">
    <property type="entry name" value="Ig-like_fold"/>
</dbReference>
<dbReference type="PROSITE" id="PS51704">
    <property type="entry name" value="GP_PDE"/>
    <property type="match status" value="1"/>
</dbReference>
<dbReference type="SMART" id="SM00100">
    <property type="entry name" value="cNMP"/>
    <property type="match status" value="1"/>
</dbReference>
<dbReference type="Pfam" id="PF03009">
    <property type="entry name" value="GDPD"/>
    <property type="match status" value="1"/>
</dbReference>
<dbReference type="PROSITE" id="PS51166">
    <property type="entry name" value="CBM20"/>
    <property type="match status" value="1"/>
</dbReference>
<evidence type="ECO:0000313" key="6">
    <source>
        <dbReference type="EMBL" id="CAH0482040.1"/>
    </source>
</evidence>
<dbReference type="Proteomes" id="UP001160483">
    <property type="component" value="Unassembled WGS sequence"/>
</dbReference>
<feature type="domain" description="CBM20" evidence="4">
    <location>
        <begin position="1"/>
        <end position="113"/>
    </location>
</feature>
<protein>
    <recommendedName>
        <fullName evidence="8">Glycerophosphodiester phosphodiesterase</fullName>
    </recommendedName>
</protein>
<dbReference type="Gene3D" id="3.20.20.190">
    <property type="entry name" value="Phosphatidylinositol (PI) phosphodiesterase"/>
    <property type="match status" value="1"/>
</dbReference>
<evidence type="ECO:0000256" key="1">
    <source>
        <dbReference type="ARBA" id="ARBA00022801"/>
    </source>
</evidence>
<feature type="compositionally biased region" description="Polar residues" evidence="2">
    <location>
        <begin position="107"/>
        <end position="118"/>
    </location>
</feature>
<dbReference type="Gene3D" id="2.60.120.260">
    <property type="entry name" value="Galactose-binding domain-like"/>
    <property type="match status" value="1"/>
</dbReference>
<dbReference type="Gene3D" id="2.60.120.10">
    <property type="entry name" value="Jelly Rolls"/>
    <property type="match status" value="1"/>
</dbReference>
<gene>
    <name evidence="6" type="ORF">PBS003_LOCUS8639</name>
</gene>
<reference evidence="6" key="1">
    <citation type="submission" date="2021-11" db="EMBL/GenBank/DDBJ databases">
        <authorList>
            <person name="Islam A."/>
            <person name="Islam S."/>
            <person name="Flora M.S."/>
            <person name="Rahman M."/>
            <person name="Ziaur R.M."/>
            <person name="Epstein J.H."/>
            <person name="Hassan M."/>
            <person name="Klassen M."/>
            <person name="Woodard K."/>
            <person name="Webb A."/>
            <person name="Webby R.J."/>
            <person name="El Zowalaty M.E."/>
        </authorList>
    </citation>
    <scope>NUCLEOTIDE SEQUENCE</scope>
    <source>
        <strain evidence="6">Pbs3</strain>
    </source>
</reference>
<dbReference type="InterPro" id="IPR051578">
    <property type="entry name" value="GDPD"/>
</dbReference>
<dbReference type="InterPro" id="IPR014710">
    <property type="entry name" value="RmlC-like_jellyroll"/>
</dbReference>
<dbReference type="PANTHER" id="PTHR22958">
    <property type="entry name" value="GLYCEROPHOSPHORYL DIESTER PHOSPHODIESTERASE"/>
    <property type="match status" value="1"/>
</dbReference>
<dbReference type="SUPFAM" id="SSF51206">
    <property type="entry name" value="cAMP-binding domain-like"/>
    <property type="match status" value="1"/>
</dbReference>
<dbReference type="Pfam" id="PF00027">
    <property type="entry name" value="cNMP_binding"/>
    <property type="match status" value="1"/>
</dbReference>